<evidence type="ECO:0000313" key="2">
    <source>
        <dbReference type="Proteomes" id="UP000827092"/>
    </source>
</evidence>
<comment type="caution">
    <text evidence="1">The sequence shown here is derived from an EMBL/GenBank/DDBJ whole genome shotgun (WGS) entry which is preliminary data.</text>
</comment>
<proteinExistence type="predicted"/>
<dbReference type="Proteomes" id="UP000827092">
    <property type="component" value="Unassembled WGS sequence"/>
</dbReference>
<name>A0AAV6UED4_9ARAC</name>
<sequence>MYHRILSAHTSHPIIHFSSSLSQKNKSRIRQQWIPIGNRVRQRNLLQSNRLLSYQIDFRKSSARKPKPIVITLRIKAEAENSGIVVPNKF</sequence>
<protein>
    <submittedName>
        <fullName evidence="1">Uncharacterized protein</fullName>
    </submittedName>
</protein>
<evidence type="ECO:0000313" key="1">
    <source>
        <dbReference type="EMBL" id="KAG8182198.1"/>
    </source>
</evidence>
<accession>A0AAV6UED4</accession>
<reference evidence="1 2" key="1">
    <citation type="journal article" date="2022" name="Nat. Ecol. Evol.">
        <title>A masculinizing supergene underlies an exaggerated male reproductive morph in a spider.</title>
        <authorList>
            <person name="Hendrickx F."/>
            <person name="De Corte Z."/>
            <person name="Sonet G."/>
            <person name="Van Belleghem S.M."/>
            <person name="Kostlbacher S."/>
            <person name="Vangestel C."/>
        </authorList>
    </citation>
    <scope>NUCLEOTIDE SEQUENCE [LARGE SCALE GENOMIC DNA]</scope>
    <source>
        <strain evidence="1">W744_W776</strain>
    </source>
</reference>
<organism evidence="1 2">
    <name type="scientific">Oedothorax gibbosus</name>
    <dbReference type="NCBI Taxonomy" id="931172"/>
    <lineage>
        <taxon>Eukaryota</taxon>
        <taxon>Metazoa</taxon>
        <taxon>Ecdysozoa</taxon>
        <taxon>Arthropoda</taxon>
        <taxon>Chelicerata</taxon>
        <taxon>Arachnida</taxon>
        <taxon>Araneae</taxon>
        <taxon>Araneomorphae</taxon>
        <taxon>Entelegynae</taxon>
        <taxon>Araneoidea</taxon>
        <taxon>Linyphiidae</taxon>
        <taxon>Erigoninae</taxon>
        <taxon>Oedothorax</taxon>
    </lineage>
</organism>
<keyword evidence="2" id="KW-1185">Reference proteome</keyword>
<gene>
    <name evidence="1" type="ORF">JTE90_004136</name>
</gene>
<dbReference type="EMBL" id="JAFNEN010000476">
    <property type="protein sequence ID" value="KAG8182198.1"/>
    <property type="molecule type" value="Genomic_DNA"/>
</dbReference>
<dbReference type="AlphaFoldDB" id="A0AAV6UED4"/>